<evidence type="ECO:0000313" key="6">
    <source>
        <dbReference type="Proteomes" id="UP000027135"/>
    </source>
</evidence>
<dbReference type="GO" id="GO:0005634">
    <property type="term" value="C:nucleus"/>
    <property type="evidence" value="ECO:0007669"/>
    <property type="project" value="UniProtKB-SubCell"/>
</dbReference>
<feature type="compositionally biased region" description="Basic and acidic residues" evidence="3">
    <location>
        <begin position="286"/>
        <end position="304"/>
    </location>
</feature>
<feature type="region of interest" description="Disordered" evidence="3">
    <location>
        <begin position="637"/>
        <end position="702"/>
    </location>
</feature>
<dbReference type="OrthoDB" id="1918685at2759"/>
<reference evidence="5 6" key="1">
    <citation type="journal article" date="2014" name="Nat. Commun.">
        <title>Molecular traces of alternative social organization in a termite genome.</title>
        <authorList>
            <person name="Terrapon N."/>
            <person name="Li C."/>
            <person name="Robertson H.M."/>
            <person name="Ji L."/>
            <person name="Meng X."/>
            <person name="Booth W."/>
            <person name="Chen Z."/>
            <person name="Childers C.P."/>
            <person name="Glastad K.M."/>
            <person name="Gokhale K."/>
            <person name="Gowin J."/>
            <person name="Gronenberg W."/>
            <person name="Hermansen R.A."/>
            <person name="Hu H."/>
            <person name="Hunt B.G."/>
            <person name="Huylmans A.K."/>
            <person name="Khalil S.M."/>
            <person name="Mitchell R.D."/>
            <person name="Munoz-Torres M.C."/>
            <person name="Mustard J.A."/>
            <person name="Pan H."/>
            <person name="Reese J.T."/>
            <person name="Scharf M.E."/>
            <person name="Sun F."/>
            <person name="Vogel H."/>
            <person name="Xiao J."/>
            <person name="Yang W."/>
            <person name="Yang Z."/>
            <person name="Yang Z."/>
            <person name="Zhou J."/>
            <person name="Zhu J."/>
            <person name="Brent C.S."/>
            <person name="Elsik C.G."/>
            <person name="Goodisman M.A."/>
            <person name="Liberles D.A."/>
            <person name="Roe R.M."/>
            <person name="Vargo E.L."/>
            <person name="Vilcinskas A."/>
            <person name="Wang J."/>
            <person name="Bornberg-Bauer E."/>
            <person name="Korb J."/>
            <person name="Zhang G."/>
            <person name="Liebig J."/>
        </authorList>
    </citation>
    <scope>NUCLEOTIDE SEQUENCE [LARGE SCALE GENOMIC DNA]</scope>
    <source>
        <tissue evidence="5">Whole organism</tissue>
    </source>
</reference>
<feature type="compositionally biased region" description="Basic and acidic residues" evidence="3">
    <location>
        <begin position="565"/>
        <end position="574"/>
    </location>
</feature>
<keyword evidence="2" id="KW-0539">Nucleus</keyword>
<feature type="region of interest" description="Disordered" evidence="3">
    <location>
        <begin position="839"/>
        <end position="858"/>
    </location>
</feature>
<dbReference type="InterPro" id="IPR023780">
    <property type="entry name" value="Chromo_domain"/>
</dbReference>
<feature type="compositionally biased region" description="Gly residues" evidence="3">
    <location>
        <begin position="1241"/>
        <end position="1251"/>
    </location>
</feature>
<dbReference type="Proteomes" id="UP000027135">
    <property type="component" value="Unassembled WGS sequence"/>
</dbReference>
<feature type="compositionally biased region" description="Polar residues" evidence="3">
    <location>
        <begin position="647"/>
        <end position="665"/>
    </location>
</feature>
<dbReference type="STRING" id="136037.A0A067RHF3"/>
<feature type="compositionally biased region" description="Basic and acidic residues" evidence="3">
    <location>
        <begin position="1130"/>
        <end position="1143"/>
    </location>
</feature>
<dbReference type="InterPro" id="IPR051219">
    <property type="entry name" value="Heterochromatin_chromo-domain"/>
</dbReference>
<dbReference type="PROSITE" id="PS50013">
    <property type="entry name" value="CHROMO_2"/>
    <property type="match status" value="1"/>
</dbReference>
<name>A0A067RHF3_ZOONE</name>
<dbReference type="SMART" id="SM00298">
    <property type="entry name" value="CHROMO"/>
    <property type="match status" value="1"/>
</dbReference>
<comment type="subcellular location">
    <subcellularLocation>
        <location evidence="1">Nucleus</location>
    </subcellularLocation>
</comment>
<organism evidence="5 6">
    <name type="scientific">Zootermopsis nevadensis</name>
    <name type="common">Dampwood termite</name>
    <dbReference type="NCBI Taxonomy" id="136037"/>
    <lineage>
        <taxon>Eukaryota</taxon>
        <taxon>Metazoa</taxon>
        <taxon>Ecdysozoa</taxon>
        <taxon>Arthropoda</taxon>
        <taxon>Hexapoda</taxon>
        <taxon>Insecta</taxon>
        <taxon>Pterygota</taxon>
        <taxon>Neoptera</taxon>
        <taxon>Polyneoptera</taxon>
        <taxon>Dictyoptera</taxon>
        <taxon>Blattodea</taxon>
        <taxon>Blattoidea</taxon>
        <taxon>Termitoidae</taxon>
        <taxon>Termopsidae</taxon>
        <taxon>Zootermopsis</taxon>
    </lineage>
</organism>
<evidence type="ECO:0000313" key="5">
    <source>
        <dbReference type="EMBL" id="KDR23207.1"/>
    </source>
</evidence>
<dbReference type="FunCoup" id="A0A067RHF3">
    <property type="interactions" value="82"/>
</dbReference>
<feature type="compositionally biased region" description="Basic and acidic residues" evidence="3">
    <location>
        <begin position="543"/>
        <end position="556"/>
    </location>
</feature>
<dbReference type="OMA" id="MDSFKQW"/>
<feature type="region of interest" description="Disordered" evidence="3">
    <location>
        <begin position="1229"/>
        <end position="1255"/>
    </location>
</feature>
<keyword evidence="6" id="KW-1185">Reference proteome</keyword>
<dbReference type="eggNOG" id="ENOG502QSUN">
    <property type="taxonomic scope" value="Eukaryota"/>
</dbReference>
<feature type="compositionally biased region" description="Acidic residues" evidence="3">
    <location>
        <begin position="349"/>
        <end position="360"/>
    </location>
</feature>
<gene>
    <name evidence="5" type="ORF">L798_07108</name>
</gene>
<dbReference type="PROSITE" id="PS00598">
    <property type="entry name" value="CHROMO_1"/>
    <property type="match status" value="1"/>
</dbReference>
<sequence length="1413" mass="153172">MFCLAVVLFHREFLVSFEHPIIARSVPAMEGEGGDPLSVNKNPRIIKAAQEEVACLDVLVCGTCHYVFHFIEAFEEHKNANECGKPTFKANLSESKPQVWAFLLWKSSVMNQHKAEGEKEPINSWKLYQRWCKMAENTRESWIAAGKSIQTFSTLANAKIAEIIHSGKNPIEVRPRVVTTKSMPLSDDEDDDYKSEELGRNDAEIKTEQRKVVRKIVRIPVDKNGGVRDVRPIRGSQNMKEIRTYSIKKDHLGEVTLARTDMNESVSAAIESGGDEEDESLESEDKENVKEPTEEATESAKPDKEDEEKSTEMLQTETGESKIVKTGDSKLVKDPLGDGMVEIKVENMSSEEDQVEEPAEQGEASMKPRVRSSFGPAPPAQRPGTVKRRPLPDIKLPGNRMMRKSDKNKDSEDEYVVEKILAKRFNPKRKYHEYLLKWEGYPHDQNTWEPVENMAACDKLVETFERNLARQKAMQQKAANQLSHQKLNQSIAEKPLIKVKSSVKSEELNQPGPSGVTNLESRPVRSSKKRALEQVKSWCGSMTKKEFETGKRKAGEESDSDDDIIPDKKIKLEPPDDDWSGGEVGTSLNSGGSSDDDSCEKKRPKHNIGSMQGNQNKVVGIIHKASMVQLGDDVIKRGPGRPKRLQSMESSNTINGIAKNKSSTTMEKDLAVELGLASDSSPEHKSKPQPIIKQSPSSQPPVLVANSKGVIKVDPRQVPNLTSGVYIVSNKSGIVKLNDLPSSSPVKGRLSPTKQSPQGQKVGSVGVVVPGSKRDGMLTGIVRKPLSQPSAGARSVLGQTSLKQGTPLRAPLSVNSGLVRVTPPGSLNKSMSGLSHIGTSGGRPPLMSPRVGSRPFSSPRPLSMLTQRPGLLQSSLRPGLQPRLPGMSLRPSLASPGFKRSPLGIPGVQTKITSALRPKMPLQSPLGRGMIRTPSPATQVKSGIKPIHAMLGKAVQNYGPSPTMSAQQRLILAKKQQEAKETAVLVKQGSGGVPMLPGSVSMKPSIKADDPRLRKPIGRGRGRGLSVGEGINNGRQRDSKLIDGDGLHMEFHEVHTSSDSDDGVESLPELPMGDLPSLEPDSPPRPFTLCPETGKILGQAEGEPTPVPSPDPEPEPEPVPKAEEEAEEILPDKREGSPIRIAEESPYQNDEEETLLKVEMSPGGTTGTVIESNVADPESYMNTLRTEEGLTVTKISTTNTRVNDSQQQVTVSTPKIGGGISVPARKLFLDSTSNNDSSGSSGVGPSNGGGSNEMNTELVTFGEDGVVYQISTEEEQEGGEAMLVSADGEPQCVYVTAEQAAGMEDGSVLTLDTAVAEAVAQLMPEVNVIAGGSGCSQFYMKEVDADSEQLMITSGVEDGEETTQAQVVAQVVQEGEPMSGTGGTRRVVLLLPDGNLMMTEVDEEQYAALELDK</sequence>
<dbReference type="InterPro" id="IPR000953">
    <property type="entry name" value="Chromo/chromo_shadow_dom"/>
</dbReference>
<feature type="compositionally biased region" description="Low complexity" evidence="3">
    <location>
        <begin position="688"/>
        <end position="701"/>
    </location>
</feature>
<feature type="compositionally biased region" description="Low complexity" evidence="3">
    <location>
        <begin position="755"/>
        <end position="770"/>
    </location>
</feature>
<evidence type="ECO:0000259" key="4">
    <source>
        <dbReference type="PROSITE" id="PS50013"/>
    </source>
</evidence>
<feature type="region of interest" description="Disordered" evidence="3">
    <location>
        <begin position="1054"/>
        <end position="1151"/>
    </location>
</feature>
<feature type="region of interest" description="Disordered" evidence="3">
    <location>
        <begin position="995"/>
        <end position="1041"/>
    </location>
</feature>
<evidence type="ECO:0000256" key="1">
    <source>
        <dbReference type="ARBA" id="ARBA00004123"/>
    </source>
</evidence>
<evidence type="ECO:0000256" key="2">
    <source>
        <dbReference type="ARBA" id="ARBA00023242"/>
    </source>
</evidence>
<feature type="compositionally biased region" description="Basic and acidic residues" evidence="3">
    <location>
        <begin position="319"/>
        <end position="345"/>
    </location>
</feature>
<dbReference type="InParanoid" id="A0A067RHF3"/>
<feature type="compositionally biased region" description="Acidic residues" evidence="3">
    <location>
        <begin position="273"/>
        <end position="285"/>
    </location>
</feature>
<dbReference type="InterPro" id="IPR016197">
    <property type="entry name" value="Chromo-like_dom_sf"/>
</dbReference>
<dbReference type="Pfam" id="PF00385">
    <property type="entry name" value="Chromo"/>
    <property type="match status" value="1"/>
</dbReference>
<feature type="domain" description="Chromo" evidence="4">
    <location>
        <begin position="415"/>
        <end position="476"/>
    </location>
</feature>
<feature type="compositionally biased region" description="Low complexity" evidence="3">
    <location>
        <begin position="1231"/>
        <end position="1240"/>
    </location>
</feature>
<feature type="region of interest" description="Disordered" evidence="3">
    <location>
        <begin position="268"/>
        <end position="413"/>
    </location>
</feature>
<proteinExistence type="predicted"/>
<dbReference type="InterPro" id="IPR023779">
    <property type="entry name" value="Chromodomain_CS"/>
</dbReference>
<feature type="compositionally biased region" description="Basic and acidic residues" evidence="3">
    <location>
        <begin position="403"/>
        <end position="413"/>
    </location>
</feature>
<feature type="region of interest" description="Disordered" evidence="3">
    <location>
        <begin position="920"/>
        <end position="939"/>
    </location>
</feature>
<dbReference type="EMBL" id="KK852470">
    <property type="protein sequence ID" value="KDR23207.1"/>
    <property type="molecule type" value="Genomic_DNA"/>
</dbReference>
<accession>A0A067RHF3</accession>
<feature type="region of interest" description="Disordered" evidence="3">
    <location>
        <begin position="502"/>
        <end position="617"/>
    </location>
</feature>
<feature type="region of interest" description="Disordered" evidence="3">
    <location>
        <begin position="739"/>
        <end position="770"/>
    </location>
</feature>
<feature type="compositionally biased region" description="Polar residues" evidence="3">
    <location>
        <begin position="511"/>
        <end position="520"/>
    </location>
</feature>
<dbReference type="SUPFAM" id="SSF54160">
    <property type="entry name" value="Chromo domain-like"/>
    <property type="match status" value="1"/>
</dbReference>
<dbReference type="GO" id="GO:0005694">
    <property type="term" value="C:chromosome"/>
    <property type="evidence" value="ECO:0007669"/>
    <property type="project" value="UniProtKB-ARBA"/>
</dbReference>
<protein>
    <submittedName>
        <fullName evidence="5">Chromodomain Y-like protein 2</fullName>
    </submittedName>
</protein>
<dbReference type="Gene3D" id="2.40.50.40">
    <property type="match status" value="1"/>
</dbReference>
<evidence type="ECO:0000256" key="3">
    <source>
        <dbReference type="SAM" id="MobiDB-lite"/>
    </source>
</evidence>
<dbReference type="PANTHER" id="PTHR22812">
    <property type="entry name" value="CHROMOBOX PROTEIN"/>
    <property type="match status" value="1"/>
</dbReference>